<feature type="coiled-coil region" evidence="4">
    <location>
        <begin position="180"/>
        <end position="215"/>
    </location>
</feature>
<dbReference type="OrthoDB" id="9776746at2"/>
<dbReference type="SUPFAM" id="SSF46785">
    <property type="entry name" value="Winged helix' DNA-binding domain"/>
    <property type="match status" value="1"/>
</dbReference>
<reference evidence="7 8" key="1">
    <citation type="submission" date="2019-01" db="EMBL/GenBank/DDBJ databases">
        <title>Lacibacter sp. strain TTM-7.</title>
        <authorList>
            <person name="Chen W.-M."/>
        </authorList>
    </citation>
    <scope>NUCLEOTIDE SEQUENCE [LARGE SCALE GENOMIC DNA]</scope>
    <source>
        <strain evidence="7 8">TTM-7</strain>
    </source>
</reference>
<dbReference type="PRINTS" id="PR00034">
    <property type="entry name" value="HTHCRP"/>
</dbReference>
<dbReference type="InterPro" id="IPR014710">
    <property type="entry name" value="RmlC-like_jellyroll"/>
</dbReference>
<keyword evidence="1" id="KW-0805">Transcription regulation</keyword>
<feature type="domain" description="Cyclic nucleotide-binding" evidence="5">
    <location>
        <begin position="14"/>
        <end position="113"/>
    </location>
</feature>
<keyword evidence="2" id="KW-0238">DNA-binding</keyword>
<dbReference type="Pfam" id="PF00027">
    <property type="entry name" value="cNMP_binding"/>
    <property type="match status" value="1"/>
</dbReference>
<evidence type="ECO:0000256" key="3">
    <source>
        <dbReference type="ARBA" id="ARBA00023163"/>
    </source>
</evidence>
<gene>
    <name evidence="7" type="ORF">ESA94_10765</name>
</gene>
<evidence type="ECO:0000259" key="5">
    <source>
        <dbReference type="PROSITE" id="PS50042"/>
    </source>
</evidence>
<evidence type="ECO:0000313" key="8">
    <source>
        <dbReference type="Proteomes" id="UP000290204"/>
    </source>
</evidence>
<dbReference type="GO" id="GO:0003677">
    <property type="term" value="F:DNA binding"/>
    <property type="evidence" value="ECO:0007669"/>
    <property type="project" value="UniProtKB-KW"/>
</dbReference>
<dbReference type="InterPro" id="IPR012318">
    <property type="entry name" value="HTH_CRP"/>
</dbReference>
<dbReference type="Pfam" id="PF13545">
    <property type="entry name" value="HTH_Crp_2"/>
    <property type="match status" value="1"/>
</dbReference>
<dbReference type="AlphaFoldDB" id="A0A4Q1CJW9"/>
<evidence type="ECO:0000259" key="6">
    <source>
        <dbReference type="PROSITE" id="PS51063"/>
    </source>
</evidence>
<keyword evidence="4" id="KW-0175">Coiled coil</keyword>
<dbReference type="InterPro" id="IPR036390">
    <property type="entry name" value="WH_DNA-bd_sf"/>
</dbReference>
<evidence type="ECO:0000313" key="7">
    <source>
        <dbReference type="EMBL" id="RXK60929.1"/>
    </source>
</evidence>
<dbReference type="EMBL" id="SDHW01000002">
    <property type="protein sequence ID" value="RXK60929.1"/>
    <property type="molecule type" value="Genomic_DNA"/>
</dbReference>
<dbReference type="InterPro" id="IPR000595">
    <property type="entry name" value="cNMP-bd_dom"/>
</dbReference>
<proteinExistence type="predicted"/>
<dbReference type="InterPro" id="IPR036388">
    <property type="entry name" value="WH-like_DNA-bd_sf"/>
</dbReference>
<dbReference type="Proteomes" id="UP000290204">
    <property type="component" value="Unassembled WGS sequence"/>
</dbReference>
<organism evidence="7 8">
    <name type="scientific">Lacibacter luteus</name>
    <dbReference type="NCBI Taxonomy" id="2508719"/>
    <lineage>
        <taxon>Bacteria</taxon>
        <taxon>Pseudomonadati</taxon>
        <taxon>Bacteroidota</taxon>
        <taxon>Chitinophagia</taxon>
        <taxon>Chitinophagales</taxon>
        <taxon>Chitinophagaceae</taxon>
        <taxon>Lacibacter</taxon>
    </lineage>
</organism>
<dbReference type="SUPFAM" id="SSF51206">
    <property type="entry name" value="cAMP-binding domain-like"/>
    <property type="match status" value="1"/>
</dbReference>
<sequence length="215" mass="25174">MAIQQVQDDLLRKSYPLFEENLVSEIEEQGAFKTFPANEVLMRRGQYIRSTMLVLSGLIKIYREDEDGNEFLMYYLKPGEACALSLVCAAKHEASPIMAKTVSETDVMMVPVDIMSEWMSKFKSWYQFVIETYRTRFDELLATLDNVAFRSMDERLEFYLKRAKEAQQTTMLNISHQEIANELNTSREVISRLLKKMEQKDMVKLNRNIIELKNL</sequence>
<comment type="caution">
    <text evidence="7">The sequence shown here is derived from an EMBL/GenBank/DDBJ whole genome shotgun (WGS) entry which is preliminary data.</text>
</comment>
<dbReference type="Gene3D" id="1.10.10.10">
    <property type="entry name" value="Winged helix-like DNA-binding domain superfamily/Winged helix DNA-binding domain"/>
    <property type="match status" value="1"/>
</dbReference>
<dbReference type="InterPro" id="IPR018490">
    <property type="entry name" value="cNMP-bd_dom_sf"/>
</dbReference>
<dbReference type="PROSITE" id="PS51063">
    <property type="entry name" value="HTH_CRP_2"/>
    <property type="match status" value="1"/>
</dbReference>
<evidence type="ECO:0000256" key="1">
    <source>
        <dbReference type="ARBA" id="ARBA00023015"/>
    </source>
</evidence>
<dbReference type="Gene3D" id="2.60.120.10">
    <property type="entry name" value="Jelly Rolls"/>
    <property type="match status" value="1"/>
</dbReference>
<keyword evidence="8" id="KW-1185">Reference proteome</keyword>
<dbReference type="SMART" id="SM00419">
    <property type="entry name" value="HTH_CRP"/>
    <property type="match status" value="1"/>
</dbReference>
<dbReference type="RefSeq" id="WP_129130890.1">
    <property type="nucleotide sequence ID" value="NZ_SDHW01000002.1"/>
</dbReference>
<dbReference type="GO" id="GO:0006355">
    <property type="term" value="P:regulation of DNA-templated transcription"/>
    <property type="evidence" value="ECO:0007669"/>
    <property type="project" value="InterPro"/>
</dbReference>
<protein>
    <submittedName>
        <fullName evidence="7">Crp/Fnr family transcriptional regulator</fullName>
    </submittedName>
</protein>
<name>A0A4Q1CJW9_9BACT</name>
<dbReference type="CDD" id="cd00038">
    <property type="entry name" value="CAP_ED"/>
    <property type="match status" value="1"/>
</dbReference>
<accession>A0A4Q1CJW9</accession>
<dbReference type="PROSITE" id="PS50042">
    <property type="entry name" value="CNMP_BINDING_3"/>
    <property type="match status" value="1"/>
</dbReference>
<evidence type="ECO:0000256" key="4">
    <source>
        <dbReference type="SAM" id="Coils"/>
    </source>
</evidence>
<evidence type="ECO:0000256" key="2">
    <source>
        <dbReference type="ARBA" id="ARBA00023125"/>
    </source>
</evidence>
<keyword evidence="3" id="KW-0804">Transcription</keyword>
<feature type="domain" description="HTH crp-type" evidence="6">
    <location>
        <begin position="150"/>
        <end position="215"/>
    </location>
</feature>